<dbReference type="Gene3D" id="3.20.20.100">
    <property type="entry name" value="NADP-dependent oxidoreductase domain"/>
    <property type="match status" value="1"/>
</dbReference>
<keyword evidence="2" id="KW-0560">Oxidoreductase</keyword>
<dbReference type="PROSITE" id="PS00798">
    <property type="entry name" value="ALDOKETO_REDUCTASE_1"/>
    <property type="match status" value="1"/>
</dbReference>
<dbReference type="Pfam" id="PF00248">
    <property type="entry name" value="Aldo_ket_red"/>
    <property type="match status" value="1"/>
</dbReference>
<dbReference type="GO" id="GO:0016491">
    <property type="term" value="F:oxidoreductase activity"/>
    <property type="evidence" value="ECO:0007669"/>
    <property type="project" value="UniProtKB-KW"/>
</dbReference>
<dbReference type="PANTHER" id="PTHR43827:SF13">
    <property type="entry name" value="ALDO_KETO REDUCTASE FAMILY PROTEIN"/>
    <property type="match status" value="1"/>
</dbReference>
<comment type="similarity">
    <text evidence="1">Belongs to the aldo/keto reductase family.</text>
</comment>
<proteinExistence type="inferred from homology"/>
<dbReference type="EMBL" id="KZ819603">
    <property type="protein sequence ID" value="PWN36351.1"/>
    <property type="molecule type" value="Genomic_DNA"/>
</dbReference>
<sequence length="276" mass="31197">MASSLRLNSTLKLNDGLSIPRLGLGVYLTQSADAIKHALQFGYRHIDTAQWYENEEVVGEGFKASGMKREDVWITTKIWDTNHGYNQTTKTLDESLKKAGLDFFDLVLIHSPNPGKEKRLETYRALIDAKKQGKIKSAGVSNYGVHHIKELLAQFPNDPPSINQIEISPFFQRKDIVTECRKHNIALQAYSPLGKGAFVDRPELHKIGEKYKKSPAQVLIRWSLQQDFIVLPKSSNEERIKANADLYDFELSKQDIDTLNAMETGKGVTWDPTKAP</sequence>
<keyword evidence="8" id="KW-1185">Reference proteome</keyword>
<dbReference type="InterPro" id="IPR036812">
    <property type="entry name" value="NAD(P)_OxRdtase_dom_sf"/>
</dbReference>
<dbReference type="FunFam" id="3.20.20.100:FF:000015">
    <property type="entry name" value="Oxidoreductase, aldo/keto reductase family"/>
    <property type="match status" value="1"/>
</dbReference>
<dbReference type="AlphaFoldDB" id="A0A316VK01"/>
<gene>
    <name evidence="7" type="ORF">FA14DRAFT_146677</name>
</gene>
<feature type="domain" description="NADP-dependent oxidoreductase" evidence="6">
    <location>
        <begin position="30"/>
        <end position="262"/>
    </location>
</feature>
<evidence type="ECO:0000256" key="4">
    <source>
        <dbReference type="PIRSR" id="PIRSR000097-2"/>
    </source>
</evidence>
<dbReference type="InParanoid" id="A0A316VK01"/>
<dbReference type="FunCoup" id="A0A316VK01">
    <property type="interactions" value="40"/>
</dbReference>
<feature type="binding site" evidence="4">
    <location>
        <position position="110"/>
    </location>
    <ligand>
        <name>substrate</name>
    </ligand>
</feature>
<reference evidence="7 8" key="1">
    <citation type="journal article" date="2018" name="Mol. Biol. Evol.">
        <title>Broad Genomic Sampling Reveals a Smut Pathogenic Ancestry of the Fungal Clade Ustilaginomycotina.</title>
        <authorList>
            <person name="Kijpornyongpan T."/>
            <person name="Mondo S.J."/>
            <person name="Barry K."/>
            <person name="Sandor L."/>
            <person name="Lee J."/>
            <person name="Lipzen A."/>
            <person name="Pangilinan J."/>
            <person name="LaButti K."/>
            <person name="Hainaut M."/>
            <person name="Henrissat B."/>
            <person name="Grigoriev I.V."/>
            <person name="Spatafora J.W."/>
            <person name="Aime M.C."/>
        </authorList>
    </citation>
    <scope>NUCLEOTIDE SEQUENCE [LARGE SCALE GENOMIC DNA]</scope>
    <source>
        <strain evidence="7 8">MCA 3882</strain>
    </source>
</reference>
<name>A0A316VK01_9BASI</name>
<dbReference type="PANTHER" id="PTHR43827">
    <property type="entry name" value="2,5-DIKETO-D-GLUCONIC ACID REDUCTASE"/>
    <property type="match status" value="1"/>
</dbReference>
<dbReference type="STRING" id="1280837.A0A316VK01"/>
<organism evidence="7 8">
    <name type="scientific">Meira miltonrushii</name>
    <dbReference type="NCBI Taxonomy" id="1280837"/>
    <lineage>
        <taxon>Eukaryota</taxon>
        <taxon>Fungi</taxon>
        <taxon>Dikarya</taxon>
        <taxon>Basidiomycota</taxon>
        <taxon>Ustilaginomycotina</taxon>
        <taxon>Exobasidiomycetes</taxon>
        <taxon>Exobasidiales</taxon>
        <taxon>Brachybasidiaceae</taxon>
        <taxon>Meira</taxon>
    </lineage>
</organism>
<evidence type="ECO:0000313" key="7">
    <source>
        <dbReference type="EMBL" id="PWN36351.1"/>
    </source>
</evidence>
<dbReference type="InterPro" id="IPR023210">
    <property type="entry name" value="NADP_OxRdtase_dom"/>
</dbReference>
<dbReference type="RefSeq" id="XP_025356653.1">
    <property type="nucleotide sequence ID" value="XM_025497327.1"/>
</dbReference>
<protein>
    <submittedName>
        <fullName evidence="7">Aldo/keto reductase</fullName>
    </submittedName>
</protein>
<dbReference type="SUPFAM" id="SSF51430">
    <property type="entry name" value="NAD(P)-linked oxidoreductase"/>
    <property type="match status" value="1"/>
</dbReference>
<evidence type="ECO:0000256" key="1">
    <source>
        <dbReference type="ARBA" id="ARBA00007905"/>
    </source>
</evidence>
<dbReference type="InterPro" id="IPR018170">
    <property type="entry name" value="Aldo/ket_reductase_CS"/>
</dbReference>
<evidence type="ECO:0000256" key="3">
    <source>
        <dbReference type="PIRSR" id="PIRSR000097-1"/>
    </source>
</evidence>
<dbReference type="CDD" id="cd19071">
    <property type="entry name" value="AKR_AKR1-5-like"/>
    <property type="match status" value="1"/>
</dbReference>
<evidence type="ECO:0000259" key="6">
    <source>
        <dbReference type="Pfam" id="PF00248"/>
    </source>
</evidence>
<evidence type="ECO:0000313" key="8">
    <source>
        <dbReference type="Proteomes" id="UP000245771"/>
    </source>
</evidence>
<feature type="site" description="Lowers pKa of active site Tyr" evidence="5">
    <location>
        <position position="77"/>
    </location>
</feature>
<dbReference type="OrthoDB" id="416253at2759"/>
<dbReference type="Proteomes" id="UP000245771">
    <property type="component" value="Unassembled WGS sequence"/>
</dbReference>
<dbReference type="PRINTS" id="PR00069">
    <property type="entry name" value="ALDKETRDTASE"/>
</dbReference>
<dbReference type="PIRSF" id="PIRSF000097">
    <property type="entry name" value="AKR"/>
    <property type="match status" value="1"/>
</dbReference>
<accession>A0A316VK01</accession>
<evidence type="ECO:0000256" key="2">
    <source>
        <dbReference type="ARBA" id="ARBA00023002"/>
    </source>
</evidence>
<dbReference type="InterPro" id="IPR020471">
    <property type="entry name" value="AKR"/>
</dbReference>
<dbReference type="PROSITE" id="PS00063">
    <property type="entry name" value="ALDOKETO_REDUCTASE_3"/>
    <property type="match status" value="1"/>
</dbReference>
<feature type="active site" description="Proton donor" evidence="3">
    <location>
        <position position="52"/>
    </location>
</feature>
<dbReference type="GeneID" id="37019108"/>
<evidence type="ECO:0000256" key="5">
    <source>
        <dbReference type="PIRSR" id="PIRSR000097-3"/>
    </source>
</evidence>